<evidence type="ECO:0000256" key="4">
    <source>
        <dbReference type="ARBA" id="ARBA00023157"/>
    </source>
</evidence>
<dbReference type="InterPro" id="IPR019826">
    <property type="entry name" value="Carboxylesterase_B_AS"/>
</dbReference>
<evidence type="ECO:0000256" key="6">
    <source>
        <dbReference type="RuleBase" id="RU361235"/>
    </source>
</evidence>
<dbReference type="Proteomes" id="UP000625711">
    <property type="component" value="Unassembled WGS sequence"/>
</dbReference>
<dbReference type="Pfam" id="PF00135">
    <property type="entry name" value="COesterase"/>
    <property type="match status" value="1"/>
</dbReference>
<gene>
    <name evidence="8" type="ORF">GWI33_004415</name>
</gene>
<dbReference type="InterPro" id="IPR002018">
    <property type="entry name" value="CarbesteraseB"/>
</dbReference>
<keyword evidence="3 6" id="KW-0378">Hydrolase</keyword>
<comment type="caution">
    <text evidence="8">The sequence shown here is derived from an EMBL/GenBank/DDBJ whole genome shotgun (WGS) entry which is preliminary data.</text>
</comment>
<evidence type="ECO:0000259" key="7">
    <source>
        <dbReference type="Pfam" id="PF00135"/>
    </source>
</evidence>
<feature type="domain" description="Carboxylesterase type B" evidence="7">
    <location>
        <begin position="21"/>
        <end position="483"/>
    </location>
</feature>
<evidence type="ECO:0000256" key="3">
    <source>
        <dbReference type="ARBA" id="ARBA00022801"/>
    </source>
</evidence>
<feature type="chain" id="PRO_5033105398" description="Carboxylic ester hydrolase" evidence="6">
    <location>
        <begin position="19"/>
        <end position="676"/>
    </location>
</feature>
<dbReference type="InterPro" id="IPR050309">
    <property type="entry name" value="Type-B_Carboxylest/Lipase"/>
</dbReference>
<evidence type="ECO:0000256" key="1">
    <source>
        <dbReference type="ARBA" id="ARBA00005964"/>
    </source>
</evidence>
<dbReference type="EMBL" id="JAACXV010000229">
    <property type="protein sequence ID" value="KAF7281695.1"/>
    <property type="molecule type" value="Genomic_DNA"/>
</dbReference>
<keyword evidence="4" id="KW-1015">Disulfide bond</keyword>
<feature type="signal peptide" evidence="6">
    <location>
        <begin position="1"/>
        <end position="18"/>
    </location>
</feature>
<dbReference type="EC" id="3.1.1.-" evidence="6"/>
<keyword evidence="2" id="KW-0719">Serine esterase</keyword>
<dbReference type="OrthoDB" id="428346at2759"/>
<dbReference type="PROSITE" id="PS00122">
    <property type="entry name" value="CARBOXYLESTERASE_B_1"/>
    <property type="match status" value="1"/>
</dbReference>
<evidence type="ECO:0000313" key="9">
    <source>
        <dbReference type="Proteomes" id="UP000625711"/>
    </source>
</evidence>
<evidence type="ECO:0000313" key="8">
    <source>
        <dbReference type="EMBL" id="KAF7281695.1"/>
    </source>
</evidence>
<accession>A0A834IPI9</accession>
<dbReference type="GO" id="GO:0052689">
    <property type="term" value="F:carboxylic ester hydrolase activity"/>
    <property type="evidence" value="ECO:0007669"/>
    <property type="project" value="UniProtKB-KW"/>
</dbReference>
<keyword evidence="6" id="KW-0732">Signal</keyword>
<sequence length="676" mass="76388">MSSIHLLLLFLLLKSCVSKSPPRVETLLGVIEGTTDTTYKNNTFFQFEGIPYAKPPIGDLRFEDPQDPEKWRGVLKATVMTFCQQYNQYNVDKYGKYVTEGDEDCLYYNLYTPSLNQSANLDVLVFIHGGAFMFNYGGVWRPNNILDKPLVFITINYRLGPLGFLSTQDDVIPGNYGLKDQQKALTWIKKMVRYFGGNPNSITIQGMSAGGASVQLHCIMPGSAGLFNKAIIQSGSAINNWALMDGTLQKTKRLADLVGCPSDDSVELKKCLKTRTGRQIVESVKYFHTFQYNPFSPWAVKKIHDVPVLVSFVGGEGLYPANAFYKGETYLETIDKRWNELMPHILMYNFTVDPELKDIVSTSIRQKYMKNRAVERSTFEDFVEACGDRNFLNDMDKAIKLHSAGIESPMWLFALSYRGNANWVKVDKFQHTRIGAGHGSDIMFTFRKNKDAPITNLLIDIIFSFVKYGHPGLLDQWINVSKSPKDPLDYITIFIKYVEFQTKGPGQLHLKYKFVRMNICNYLGAIFLLFNIFKSAISIDCFKCMSVNGDNIPCEDPFHNNFSTSMYESPCMGGRKGRDGLFPATSCVKINGIFDDNQESITIRGCALDSGTLTTDTEIVRMSHCGGFFYSNRYVRGCVQSCNDADGCNSSKKIFLRSTEFAEILGFHLMLKLLLM</sequence>
<evidence type="ECO:0000256" key="2">
    <source>
        <dbReference type="ARBA" id="ARBA00022487"/>
    </source>
</evidence>
<keyword evidence="5" id="KW-0325">Glycoprotein</keyword>
<dbReference type="InterPro" id="IPR029058">
    <property type="entry name" value="AB_hydrolase_fold"/>
</dbReference>
<organism evidence="8 9">
    <name type="scientific">Rhynchophorus ferrugineus</name>
    <name type="common">Red palm weevil</name>
    <name type="synonym">Curculio ferrugineus</name>
    <dbReference type="NCBI Taxonomy" id="354439"/>
    <lineage>
        <taxon>Eukaryota</taxon>
        <taxon>Metazoa</taxon>
        <taxon>Ecdysozoa</taxon>
        <taxon>Arthropoda</taxon>
        <taxon>Hexapoda</taxon>
        <taxon>Insecta</taxon>
        <taxon>Pterygota</taxon>
        <taxon>Neoptera</taxon>
        <taxon>Endopterygota</taxon>
        <taxon>Coleoptera</taxon>
        <taxon>Polyphaga</taxon>
        <taxon>Cucujiformia</taxon>
        <taxon>Curculionidae</taxon>
        <taxon>Dryophthorinae</taxon>
        <taxon>Rhynchophorus</taxon>
    </lineage>
</organism>
<name>A0A834IPI9_RHYFE</name>
<dbReference type="SUPFAM" id="SSF53474">
    <property type="entry name" value="alpha/beta-Hydrolases"/>
    <property type="match status" value="1"/>
</dbReference>
<evidence type="ECO:0000256" key="5">
    <source>
        <dbReference type="ARBA" id="ARBA00023180"/>
    </source>
</evidence>
<keyword evidence="9" id="KW-1185">Reference proteome</keyword>
<dbReference type="PANTHER" id="PTHR11559">
    <property type="entry name" value="CARBOXYLESTERASE"/>
    <property type="match status" value="1"/>
</dbReference>
<dbReference type="AlphaFoldDB" id="A0A834IPI9"/>
<reference evidence="8" key="1">
    <citation type="submission" date="2020-08" db="EMBL/GenBank/DDBJ databases">
        <title>Genome sequencing and assembly of the red palm weevil Rhynchophorus ferrugineus.</title>
        <authorList>
            <person name="Dias G.B."/>
            <person name="Bergman C.M."/>
            <person name="Manee M."/>
        </authorList>
    </citation>
    <scope>NUCLEOTIDE SEQUENCE</scope>
    <source>
        <strain evidence="8">AA-2017</strain>
        <tissue evidence="8">Whole larva</tissue>
    </source>
</reference>
<comment type="similarity">
    <text evidence="1 6">Belongs to the type-B carboxylesterase/lipase family.</text>
</comment>
<dbReference type="Gene3D" id="3.40.50.1820">
    <property type="entry name" value="alpha/beta hydrolase"/>
    <property type="match status" value="1"/>
</dbReference>
<proteinExistence type="inferred from homology"/>
<protein>
    <recommendedName>
        <fullName evidence="6">Carboxylic ester hydrolase</fullName>
        <ecNumber evidence="6">3.1.1.-</ecNumber>
    </recommendedName>
</protein>